<dbReference type="PANTHER" id="PTHR23037:SF42">
    <property type="entry name" value="CYTOKINE RECEPTOR COMMON SUBUNIT GAMMA ISOFORM X1-RELATED"/>
    <property type="match status" value="1"/>
</dbReference>
<evidence type="ECO:0000256" key="10">
    <source>
        <dbReference type="SAM" id="SignalP"/>
    </source>
</evidence>
<dbReference type="CDD" id="cd00063">
    <property type="entry name" value="FN3"/>
    <property type="match status" value="1"/>
</dbReference>
<protein>
    <submittedName>
        <fullName evidence="12">Interleukin-3 receptor class 2 subunit beta-like</fullName>
    </submittedName>
</protein>
<dbReference type="EMBL" id="JAFHDT010000023">
    <property type="protein sequence ID" value="KAI7792362.1"/>
    <property type="molecule type" value="Genomic_DNA"/>
</dbReference>
<keyword evidence="2 9" id="KW-0812">Transmembrane</keyword>
<comment type="caution">
    <text evidence="12">The sequence shown here is derived from an EMBL/GenBank/DDBJ whole genome shotgun (WGS) entry which is preliminary data.</text>
</comment>
<dbReference type="PANTHER" id="PTHR23037">
    <property type="entry name" value="CYTOKINE RECEPTOR"/>
    <property type="match status" value="1"/>
</dbReference>
<evidence type="ECO:0000256" key="1">
    <source>
        <dbReference type="ARBA" id="ARBA00004479"/>
    </source>
</evidence>
<dbReference type="GO" id="GO:0016064">
    <property type="term" value="P:immunoglobulin mediated immune response"/>
    <property type="evidence" value="ECO:0007669"/>
    <property type="project" value="TreeGrafter"/>
</dbReference>
<dbReference type="Proteomes" id="UP001059041">
    <property type="component" value="Linkage Group LG23"/>
</dbReference>
<dbReference type="InterPro" id="IPR013783">
    <property type="entry name" value="Ig-like_fold"/>
</dbReference>
<evidence type="ECO:0000256" key="9">
    <source>
        <dbReference type="SAM" id="Phobius"/>
    </source>
</evidence>
<proteinExistence type="predicted"/>
<dbReference type="PROSITE" id="PS01355">
    <property type="entry name" value="HEMATOPO_REC_S_F1"/>
    <property type="match status" value="1"/>
</dbReference>
<evidence type="ECO:0000256" key="8">
    <source>
        <dbReference type="SAM" id="MobiDB-lite"/>
    </source>
</evidence>
<keyword evidence="5 9" id="KW-0472">Membrane</keyword>
<sequence>MHRILFFITAVCVSDIFITLGDQYRLECLNDYISTVSCSLNISEFPGNVSAYRLKFSSIDEHENCTLTVREQSLVCVLDFSPVIFSDVDSYSIFLGSRYHDNSISVLLDGDYEPKEHVRPLAPCNLSLIWNKDGAVVQWQSGYNPKRLIIKHLQYQLSIDSRHAEIYLVTVRDHKVFVEECRFKPHTNYTVRVRTQPNQGHYKGVWSEWSPPLYWSSGNIHQVAQESSFHMITYLLLVPVSLVLLLCISYSRCRKQEYVPSPAPYFRDWDRDVQIHSLLSGKMRDVMQGDEALHIDIVTENDDTPPKQMTDEHESTPPQSPVGSEVDSGCWIRDVMATERGSITCSEDYCTLSHSLHTYAV</sequence>
<evidence type="ECO:0000313" key="12">
    <source>
        <dbReference type="EMBL" id="KAI7792362.1"/>
    </source>
</evidence>
<reference evidence="12" key="1">
    <citation type="submission" date="2021-02" db="EMBL/GenBank/DDBJ databases">
        <title>Comparative genomics reveals that relaxation of natural selection precedes convergent phenotypic evolution of cavefish.</title>
        <authorList>
            <person name="Peng Z."/>
        </authorList>
    </citation>
    <scope>NUCLEOTIDE SEQUENCE</scope>
    <source>
        <tissue evidence="12">Muscle</tissue>
    </source>
</reference>
<evidence type="ECO:0000256" key="5">
    <source>
        <dbReference type="ARBA" id="ARBA00023136"/>
    </source>
</evidence>
<keyword evidence="6 12" id="KW-0675">Receptor</keyword>
<feature type="domain" description="Fibronectin type-III" evidence="11">
    <location>
        <begin position="119"/>
        <end position="218"/>
    </location>
</feature>
<dbReference type="InterPro" id="IPR003961">
    <property type="entry name" value="FN3_dom"/>
</dbReference>
<dbReference type="InterPro" id="IPR003531">
    <property type="entry name" value="Hempt_rcpt_S_F1_CS"/>
</dbReference>
<dbReference type="PROSITE" id="PS50853">
    <property type="entry name" value="FN3"/>
    <property type="match status" value="1"/>
</dbReference>
<evidence type="ECO:0000256" key="4">
    <source>
        <dbReference type="ARBA" id="ARBA00022989"/>
    </source>
</evidence>
<evidence type="ECO:0000259" key="11">
    <source>
        <dbReference type="PROSITE" id="PS50853"/>
    </source>
</evidence>
<evidence type="ECO:0000256" key="6">
    <source>
        <dbReference type="ARBA" id="ARBA00023170"/>
    </source>
</evidence>
<dbReference type="InterPro" id="IPR036116">
    <property type="entry name" value="FN3_sf"/>
</dbReference>
<dbReference type="GO" id="GO:0009897">
    <property type="term" value="C:external side of plasma membrane"/>
    <property type="evidence" value="ECO:0007669"/>
    <property type="project" value="TreeGrafter"/>
</dbReference>
<feature type="chain" id="PRO_5040917684" evidence="10">
    <location>
        <begin position="22"/>
        <end position="361"/>
    </location>
</feature>
<feature type="signal peptide" evidence="10">
    <location>
        <begin position="1"/>
        <end position="21"/>
    </location>
</feature>
<keyword evidence="7" id="KW-0325">Glycoprotein</keyword>
<dbReference type="AlphaFoldDB" id="A0A9W7W9E1"/>
<evidence type="ECO:0000256" key="3">
    <source>
        <dbReference type="ARBA" id="ARBA00022729"/>
    </source>
</evidence>
<evidence type="ECO:0000313" key="13">
    <source>
        <dbReference type="Proteomes" id="UP001059041"/>
    </source>
</evidence>
<dbReference type="Gene3D" id="2.60.40.10">
    <property type="entry name" value="Immunoglobulins"/>
    <property type="match status" value="1"/>
</dbReference>
<evidence type="ECO:0000256" key="2">
    <source>
        <dbReference type="ARBA" id="ARBA00022692"/>
    </source>
</evidence>
<keyword evidence="4 9" id="KW-1133">Transmembrane helix</keyword>
<feature type="transmembrane region" description="Helical" evidence="9">
    <location>
        <begin position="229"/>
        <end position="248"/>
    </location>
</feature>
<dbReference type="SUPFAM" id="SSF49265">
    <property type="entry name" value="Fibronectin type III"/>
    <property type="match status" value="1"/>
</dbReference>
<name>A0A9W7W9E1_TRIRA</name>
<accession>A0A9W7W9E1</accession>
<keyword evidence="13" id="KW-1185">Reference proteome</keyword>
<keyword evidence="3 10" id="KW-0732">Signal</keyword>
<organism evidence="12 13">
    <name type="scientific">Triplophysa rosa</name>
    <name type="common">Cave loach</name>
    <dbReference type="NCBI Taxonomy" id="992332"/>
    <lineage>
        <taxon>Eukaryota</taxon>
        <taxon>Metazoa</taxon>
        <taxon>Chordata</taxon>
        <taxon>Craniata</taxon>
        <taxon>Vertebrata</taxon>
        <taxon>Euteleostomi</taxon>
        <taxon>Actinopterygii</taxon>
        <taxon>Neopterygii</taxon>
        <taxon>Teleostei</taxon>
        <taxon>Ostariophysi</taxon>
        <taxon>Cypriniformes</taxon>
        <taxon>Nemacheilidae</taxon>
        <taxon>Triplophysa</taxon>
    </lineage>
</organism>
<dbReference type="GO" id="GO:0004896">
    <property type="term" value="F:cytokine receptor activity"/>
    <property type="evidence" value="ECO:0007669"/>
    <property type="project" value="InterPro"/>
</dbReference>
<dbReference type="OrthoDB" id="8939865at2759"/>
<gene>
    <name evidence="12" type="ORF">IRJ41_007162</name>
</gene>
<evidence type="ECO:0000256" key="7">
    <source>
        <dbReference type="ARBA" id="ARBA00023180"/>
    </source>
</evidence>
<comment type="subcellular location">
    <subcellularLocation>
        <location evidence="1">Membrane</location>
        <topology evidence="1">Single-pass type I membrane protein</topology>
    </subcellularLocation>
</comment>
<feature type="region of interest" description="Disordered" evidence="8">
    <location>
        <begin position="299"/>
        <end position="326"/>
    </location>
</feature>